<protein>
    <recommendedName>
        <fullName evidence="4">F-box domain-containing protein</fullName>
    </recommendedName>
</protein>
<reference evidence="2 3" key="1">
    <citation type="submission" date="2011-02" db="EMBL/GenBank/DDBJ databases">
        <title>The Genome Sequence of Mortierella verticillata NRRL 6337.</title>
        <authorList>
            <consortium name="The Broad Institute Genome Sequencing Platform"/>
            <person name="Russ C."/>
            <person name="Cuomo C."/>
            <person name="Burger G."/>
            <person name="Gray M.W."/>
            <person name="Holland P.W.H."/>
            <person name="King N."/>
            <person name="Lang F.B.F."/>
            <person name="Roger A.J."/>
            <person name="Ruiz-Trillo I."/>
            <person name="Young S.K."/>
            <person name="Zeng Q."/>
            <person name="Gargeya S."/>
            <person name="Alvarado L."/>
            <person name="Berlin A."/>
            <person name="Chapman S.B."/>
            <person name="Chen Z."/>
            <person name="Freedman E."/>
            <person name="Gellesch M."/>
            <person name="Goldberg J."/>
            <person name="Griggs A."/>
            <person name="Gujja S."/>
            <person name="Heilman E."/>
            <person name="Heiman D."/>
            <person name="Howarth C."/>
            <person name="Mehta T."/>
            <person name="Neiman D."/>
            <person name="Pearson M."/>
            <person name="Roberts A."/>
            <person name="Saif S."/>
            <person name="Shea T."/>
            <person name="Shenoy N."/>
            <person name="Sisk P."/>
            <person name="Stolte C."/>
            <person name="Sykes S."/>
            <person name="White J."/>
            <person name="Yandava C."/>
            <person name="Haas B."/>
            <person name="Nusbaum C."/>
            <person name="Birren B."/>
        </authorList>
    </citation>
    <scope>NUCLEOTIDE SEQUENCE [LARGE SCALE GENOMIC DNA]</scope>
    <source>
        <strain evidence="2 3">NRRL 6337</strain>
    </source>
</reference>
<organism evidence="2 3">
    <name type="scientific">Podila verticillata NRRL 6337</name>
    <dbReference type="NCBI Taxonomy" id="1069443"/>
    <lineage>
        <taxon>Eukaryota</taxon>
        <taxon>Fungi</taxon>
        <taxon>Fungi incertae sedis</taxon>
        <taxon>Mucoromycota</taxon>
        <taxon>Mortierellomycotina</taxon>
        <taxon>Mortierellomycetes</taxon>
        <taxon>Mortierellales</taxon>
        <taxon>Mortierellaceae</taxon>
        <taxon>Podila</taxon>
    </lineage>
</organism>
<accession>A0A086TM71</accession>
<feature type="region of interest" description="Disordered" evidence="1">
    <location>
        <begin position="580"/>
        <end position="599"/>
    </location>
</feature>
<name>A0A086TM71_9FUNG</name>
<evidence type="ECO:0000313" key="3">
    <source>
        <dbReference type="Proteomes" id="UP000243308"/>
    </source>
</evidence>
<evidence type="ECO:0000256" key="1">
    <source>
        <dbReference type="SAM" id="MobiDB-lite"/>
    </source>
</evidence>
<proteinExistence type="predicted"/>
<dbReference type="AlphaFoldDB" id="A0A086TM71"/>
<evidence type="ECO:0008006" key="4">
    <source>
        <dbReference type="Google" id="ProtNLM"/>
    </source>
</evidence>
<dbReference type="EMBL" id="KN042429">
    <property type="protein sequence ID" value="KFH63048.1"/>
    <property type="molecule type" value="Genomic_DNA"/>
</dbReference>
<sequence length="599" mass="70349">MSVPVSIFDITLIVDSICHDLSLHDIQACRQVNKQWSILFKPHLWSTTILLSHPALPNDPKLAAFFDNKHWIRSLTLTPHQAVVVSDSGLFTNLRELALFEDHTHGYDRRVYKHNHVVALINSNSQLESLRIDLCCNYYNNHECGLSQAIMLVIANHPSLTRITWHIPERYKATEFALCLLYACHMGAIQELIVECRHYSEPRHDIGFEYCWCWWYCCCCSFSHDEFARLGLDSEATYRLLRDKLEVPMDELEEPFAFRRLCLPSLPNPVLLELLPNCPDLQHIEVSMPCQDEEKCAELLKVLASNYPRLRGLVLWDTLRNVDYAHTIGRFQGLQRLEIPSMSERDKVNRTVEVLASSSSRTSLESLGISMHALSAEDIVSILATFPNLKELDVEDIKISVRSTLGVYKPLQDKDIDSIETVARGWDPALLHLQQFRQQQWGDMSEWWRWWSRALRFMKAIRDEYHSYQQELTETMRTSCEEQRRSISMRFMYPIRAFMNRAQLHEYLQATGPKAKHARGFTLMDAYRLARGEVESKEAYAVYESWYYRRWNEYDARFEYDWGGIMEETAQEYTIAKSRNRHRSLRDRKRSSFRRPFKK</sequence>
<dbReference type="SUPFAM" id="SSF52047">
    <property type="entry name" value="RNI-like"/>
    <property type="match status" value="1"/>
</dbReference>
<dbReference type="InterPro" id="IPR032675">
    <property type="entry name" value="LRR_dom_sf"/>
</dbReference>
<dbReference type="Proteomes" id="UP000243308">
    <property type="component" value="Unassembled WGS sequence"/>
</dbReference>
<dbReference type="OrthoDB" id="2410441at2759"/>
<gene>
    <name evidence="2" type="ORF">MVEG_11085</name>
</gene>
<evidence type="ECO:0000313" key="2">
    <source>
        <dbReference type="EMBL" id="KFH63048.1"/>
    </source>
</evidence>
<dbReference type="Gene3D" id="3.80.10.10">
    <property type="entry name" value="Ribonuclease Inhibitor"/>
    <property type="match status" value="1"/>
</dbReference>
<keyword evidence="3" id="KW-1185">Reference proteome</keyword>